<dbReference type="GO" id="GO:0006508">
    <property type="term" value="P:proteolysis"/>
    <property type="evidence" value="ECO:0007669"/>
    <property type="project" value="UniProtKB-KW"/>
</dbReference>
<dbReference type="SMART" id="SM00631">
    <property type="entry name" value="Zn_pept"/>
    <property type="match status" value="2"/>
</dbReference>
<dbReference type="PANTHER" id="PTHR11705:SF140">
    <property type="entry name" value="FI02848P-RELATED"/>
    <property type="match status" value="1"/>
</dbReference>
<dbReference type="GO" id="GO:0008270">
    <property type="term" value="F:zinc ion binding"/>
    <property type="evidence" value="ECO:0007669"/>
    <property type="project" value="InterPro"/>
</dbReference>
<evidence type="ECO:0000256" key="4">
    <source>
        <dbReference type="ARBA" id="ARBA00022670"/>
    </source>
</evidence>
<dbReference type="InterPro" id="IPR057246">
    <property type="entry name" value="CARBOXYPEPT_ZN_1"/>
</dbReference>
<keyword evidence="7" id="KW-0378">Hydrolase</keyword>
<evidence type="ECO:0000256" key="9">
    <source>
        <dbReference type="ARBA" id="ARBA00023049"/>
    </source>
</evidence>
<keyword evidence="9" id="KW-0482">Metalloprotease</keyword>
<dbReference type="PROSITE" id="PS00132">
    <property type="entry name" value="CARBOXYPEPT_ZN_1"/>
    <property type="match status" value="1"/>
</dbReference>
<keyword evidence="5" id="KW-0479">Metal-binding</keyword>
<feature type="domain" description="Peptidase M14" evidence="11">
    <location>
        <begin position="265"/>
        <end position="556"/>
    </location>
</feature>
<dbReference type="GO" id="GO:0004181">
    <property type="term" value="F:metallocarboxypeptidase activity"/>
    <property type="evidence" value="ECO:0007669"/>
    <property type="project" value="InterPro"/>
</dbReference>
<evidence type="ECO:0000256" key="10">
    <source>
        <dbReference type="PROSITE-ProRule" id="PRU01379"/>
    </source>
</evidence>
<reference evidence="13" key="1">
    <citation type="submission" date="2023-01" db="EMBL/GenBank/DDBJ databases">
        <title>Key to firefly adult light organ development and bioluminescence: homeobox transcription factors regulate luciferase expression and transportation to peroxisome.</title>
        <authorList>
            <person name="Fu X."/>
        </authorList>
    </citation>
    <scope>NUCLEOTIDE SEQUENCE [LARGE SCALE GENOMIC DNA]</scope>
</reference>
<evidence type="ECO:0000256" key="6">
    <source>
        <dbReference type="ARBA" id="ARBA00022729"/>
    </source>
</evidence>
<keyword evidence="4" id="KW-0645">Protease</keyword>
<evidence type="ECO:0000259" key="11">
    <source>
        <dbReference type="PROSITE" id="PS52035"/>
    </source>
</evidence>
<dbReference type="PRINTS" id="PR00765">
    <property type="entry name" value="CRBOXYPTASEA"/>
</dbReference>
<dbReference type="SUPFAM" id="SSF53187">
    <property type="entry name" value="Zn-dependent exopeptidases"/>
    <property type="match status" value="3"/>
</dbReference>
<comment type="caution">
    <text evidence="12">The sequence shown here is derived from an EMBL/GenBank/DDBJ whole genome shotgun (WGS) entry which is preliminary data.</text>
</comment>
<accession>A0AAN7S8B6</accession>
<comment type="cofactor">
    <cofactor evidence="1">
        <name>Zn(2+)</name>
        <dbReference type="ChEBI" id="CHEBI:29105"/>
    </cofactor>
</comment>
<keyword evidence="6" id="KW-0732">Signal</keyword>
<dbReference type="GO" id="GO:0005615">
    <property type="term" value="C:extracellular space"/>
    <property type="evidence" value="ECO:0007669"/>
    <property type="project" value="TreeGrafter"/>
</dbReference>
<dbReference type="Pfam" id="PF00246">
    <property type="entry name" value="Peptidase_M14"/>
    <property type="match status" value="3"/>
</dbReference>
<dbReference type="Proteomes" id="UP001353858">
    <property type="component" value="Unassembled WGS sequence"/>
</dbReference>
<feature type="active site" description="Proton donor/acceptor" evidence="10">
    <location>
        <position position="243"/>
    </location>
</feature>
<organism evidence="12 13">
    <name type="scientific">Aquatica leii</name>
    <dbReference type="NCBI Taxonomy" id="1421715"/>
    <lineage>
        <taxon>Eukaryota</taxon>
        <taxon>Metazoa</taxon>
        <taxon>Ecdysozoa</taxon>
        <taxon>Arthropoda</taxon>
        <taxon>Hexapoda</taxon>
        <taxon>Insecta</taxon>
        <taxon>Pterygota</taxon>
        <taxon>Neoptera</taxon>
        <taxon>Endopterygota</taxon>
        <taxon>Coleoptera</taxon>
        <taxon>Polyphaga</taxon>
        <taxon>Elateriformia</taxon>
        <taxon>Elateroidea</taxon>
        <taxon>Lampyridae</taxon>
        <taxon>Luciolinae</taxon>
        <taxon>Aquatica</taxon>
    </lineage>
</organism>
<feature type="active site" description="Proton donor/acceptor" evidence="10">
    <location>
        <position position="522"/>
    </location>
</feature>
<comment type="similarity">
    <text evidence="2 10">Belongs to the peptidase M14 family.</text>
</comment>
<evidence type="ECO:0000256" key="3">
    <source>
        <dbReference type="ARBA" id="ARBA00022645"/>
    </source>
</evidence>
<gene>
    <name evidence="12" type="ORF">RN001_009872</name>
</gene>
<dbReference type="InterPro" id="IPR000834">
    <property type="entry name" value="Peptidase_M14"/>
</dbReference>
<evidence type="ECO:0000256" key="7">
    <source>
        <dbReference type="ARBA" id="ARBA00022801"/>
    </source>
</evidence>
<dbReference type="FunFam" id="3.40.630.10:FF:000001">
    <property type="entry name" value="Carboxypeptidase B"/>
    <property type="match status" value="1"/>
</dbReference>
<evidence type="ECO:0000313" key="13">
    <source>
        <dbReference type="Proteomes" id="UP001353858"/>
    </source>
</evidence>
<dbReference type="EMBL" id="JARPUR010000004">
    <property type="protein sequence ID" value="KAK4877366.1"/>
    <property type="molecule type" value="Genomic_DNA"/>
</dbReference>
<evidence type="ECO:0000256" key="8">
    <source>
        <dbReference type="ARBA" id="ARBA00022833"/>
    </source>
</evidence>
<keyword evidence="8" id="KW-0862">Zinc</keyword>
<protein>
    <recommendedName>
        <fullName evidence="11">Peptidase M14 domain-containing protein</fullName>
    </recommendedName>
</protein>
<dbReference type="PROSITE" id="PS52035">
    <property type="entry name" value="PEPTIDASE_M14"/>
    <property type="match status" value="2"/>
</dbReference>
<keyword evidence="13" id="KW-1185">Reference proteome</keyword>
<evidence type="ECO:0000256" key="5">
    <source>
        <dbReference type="ARBA" id="ARBA00022723"/>
    </source>
</evidence>
<evidence type="ECO:0000256" key="2">
    <source>
        <dbReference type="ARBA" id="ARBA00005988"/>
    </source>
</evidence>
<evidence type="ECO:0000313" key="12">
    <source>
        <dbReference type="EMBL" id="KAK4877366.1"/>
    </source>
</evidence>
<dbReference type="FunFam" id="3.40.630.10:FF:000084">
    <property type="entry name" value="Carboxypeptidase B2"/>
    <property type="match status" value="1"/>
</dbReference>
<keyword evidence="3" id="KW-0121">Carboxypeptidase</keyword>
<name>A0AAN7S8B6_9COLE</name>
<evidence type="ECO:0000256" key="1">
    <source>
        <dbReference type="ARBA" id="ARBA00001947"/>
    </source>
</evidence>
<dbReference type="Gene3D" id="3.40.630.10">
    <property type="entry name" value="Zn peptidases"/>
    <property type="match status" value="3"/>
</dbReference>
<sequence>MHSARKCLLYPFGYTKRLPPNIKLLHRLAVDVQNSINIVNGNNYNVGNAPNILKPTSGTSHDWAYAVAGIGLSYALELPGGGTKGFDLPATEILRDRFWRKTRSPGKRFKGVDPNRNFDFKWKKTGASSKEKSGVYCGPRPFSEPETASLSQIIIKHSSHIKLYLTIHSCEKCIIYPYGFTKRLPLNAIQLHNLAIEVQQEIIRVNGNKYLVGNSPTLLKPSSGSSRDWVHGVAGIDLAYTLELPGGGIRGFDLPANDIIRVVTEIFEGIKINDYLDNLALNHRDIVTVKSIGRSYEGRNMKIIQISSNPNANKPVIFIDAGIHAREWIAPAMALYVINQLVENSGNAHLLDLVDWHILPVLNPDGYEYSHTRERFWRKTRSISAGSCVGTDANRNFGFHWGEGGSSSNACSDTYKGPYAFSEVEGRNVKSYIESNKQRIKLYLTFHSYGNYLLYPWGYTSALPENHVELQSIAEDVNAAIVQAGGDEYTIGSSTNVLYIASGGSDDWAKGAAGVQLAYTIELPGGGAQGFDPPPSLITPIVRETFPGIVVYGEYIGQKFGRK</sequence>
<dbReference type="CDD" id="cd03860">
    <property type="entry name" value="M14_CP_A-B_like"/>
    <property type="match status" value="1"/>
</dbReference>
<dbReference type="AlphaFoldDB" id="A0AAN7S8B6"/>
<feature type="domain" description="Peptidase M14" evidence="11">
    <location>
        <begin position="1"/>
        <end position="270"/>
    </location>
</feature>
<dbReference type="PANTHER" id="PTHR11705">
    <property type="entry name" value="PROTEASE FAMILY M14 CARBOXYPEPTIDASE A,B"/>
    <property type="match status" value="1"/>
</dbReference>
<proteinExistence type="inferred from homology"/>